<name>A0ABT1EJ02_9FIRM</name>
<accession>A0ABT1EJ02</accession>
<dbReference type="RefSeq" id="WP_262068547.1">
    <property type="nucleotide sequence ID" value="NZ_JAMXOC010000005.1"/>
</dbReference>
<organism evidence="2 3">
    <name type="scientific">Ohessyouella blattaphilus</name>
    <dbReference type="NCBI Taxonomy" id="2949333"/>
    <lineage>
        <taxon>Bacteria</taxon>
        <taxon>Bacillati</taxon>
        <taxon>Bacillota</taxon>
        <taxon>Clostridia</taxon>
        <taxon>Lachnospirales</taxon>
        <taxon>Lachnospiraceae</taxon>
        <taxon>Ohessyouella</taxon>
    </lineage>
</organism>
<evidence type="ECO:0000313" key="2">
    <source>
        <dbReference type="EMBL" id="MCP1109666.1"/>
    </source>
</evidence>
<comment type="caution">
    <text evidence="2">The sequence shown here is derived from an EMBL/GenBank/DDBJ whole genome shotgun (WGS) entry which is preliminary data.</text>
</comment>
<gene>
    <name evidence="2" type="ORF">NK118_05290</name>
</gene>
<dbReference type="InterPro" id="IPR007712">
    <property type="entry name" value="RelE/ParE_toxin"/>
</dbReference>
<keyword evidence="1" id="KW-1277">Toxin-antitoxin system</keyword>
<dbReference type="Gene3D" id="3.30.2310.20">
    <property type="entry name" value="RelE-like"/>
    <property type="match status" value="1"/>
</dbReference>
<reference evidence="2 3" key="1">
    <citation type="journal article" date="2022" name="Genome Biol. Evol.">
        <title>Host diet, physiology and behaviors set the stage for Lachnospiraceae cladogenesis.</title>
        <authorList>
            <person name="Vera-Ponce De Leon A."/>
            <person name="Schneider M."/>
            <person name="Jahnes B.C."/>
            <person name="Sadowski V."/>
            <person name="Camuy-Velez L.A."/>
            <person name="Duan J."/>
            <person name="Sabree Z.L."/>
        </authorList>
    </citation>
    <scope>NUCLEOTIDE SEQUENCE [LARGE SCALE GENOMIC DNA]</scope>
    <source>
        <strain evidence="2 3">PAL227</strain>
    </source>
</reference>
<evidence type="ECO:0000256" key="1">
    <source>
        <dbReference type="ARBA" id="ARBA00022649"/>
    </source>
</evidence>
<sequence length="109" mass="12786">MNYYIHITAAAERDMERSADYIEFVLKNPQAADNLLDEAERQINALTQFPEKFALVDDKLLASWGIRFTKVDNYLAFYIIAEEEQQIYVIRFLYGKSNWASILKISRKV</sequence>
<dbReference type="Pfam" id="PF05016">
    <property type="entry name" value="ParE_toxin"/>
    <property type="match status" value="1"/>
</dbReference>
<keyword evidence="3" id="KW-1185">Reference proteome</keyword>
<dbReference type="Proteomes" id="UP001523565">
    <property type="component" value="Unassembled WGS sequence"/>
</dbReference>
<dbReference type="EMBL" id="JAMZFV010000005">
    <property type="protein sequence ID" value="MCP1109666.1"/>
    <property type="molecule type" value="Genomic_DNA"/>
</dbReference>
<evidence type="ECO:0000313" key="3">
    <source>
        <dbReference type="Proteomes" id="UP001523565"/>
    </source>
</evidence>
<protein>
    <submittedName>
        <fullName evidence="2">Type II toxin-antitoxin system RelE/ParE family toxin</fullName>
    </submittedName>
</protein>
<dbReference type="InterPro" id="IPR035093">
    <property type="entry name" value="RelE/ParE_toxin_dom_sf"/>
</dbReference>
<proteinExistence type="predicted"/>